<evidence type="ECO:0000256" key="2">
    <source>
        <dbReference type="ARBA" id="ARBA00022801"/>
    </source>
</evidence>
<dbReference type="RefSeq" id="WP_014103614.1">
    <property type="nucleotide sequence ID" value="NC_016026.1"/>
</dbReference>
<dbReference type="InterPro" id="IPR029058">
    <property type="entry name" value="AB_hydrolase_fold"/>
</dbReference>
<dbReference type="EMBL" id="CP002382">
    <property type="protein sequence ID" value="AEP10391.1"/>
    <property type="molecule type" value="Genomic_DNA"/>
</dbReference>
<organism evidence="4 5">
    <name type="scientific">Micavibrio aeruginosavorus (strain ARL-13)</name>
    <dbReference type="NCBI Taxonomy" id="856793"/>
    <lineage>
        <taxon>Bacteria</taxon>
        <taxon>Pseudomonadati</taxon>
        <taxon>Bdellovibrionota</taxon>
        <taxon>Bdellovibrionia</taxon>
        <taxon>Bdellovibrionales</taxon>
        <taxon>Pseudobdellovibrionaceae</taxon>
        <taxon>Micavibrio</taxon>
    </lineage>
</organism>
<dbReference type="GO" id="GO:0016787">
    <property type="term" value="F:hydrolase activity"/>
    <property type="evidence" value="ECO:0007669"/>
    <property type="project" value="UniProtKB-KW"/>
</dbReference>
<dbReference type="InterPro" id="IPR003140">
    <property type="entry name" value="PLipase/COase/thioEstase"/>
</dbReference>
<evidence type="ECO:0000313" key="5">
    <source>
        <dbReference type="Proteomes" id="UP000009286"/>
    </source>
</evidence>
<feature type="domain" description="Phospholipase/carboxylesterase/thioesterase" evidence="3">
    <location>
        <begin position="14"/>
        <end position="62"/>
    </location>
</feature>
<dbReference type="KEGG" id="mai:MICA_2084"/>
<evidence type="ECO:0000259" key="3">
    <source>
        <dbReference type="Pfam" id="PF02230"/>
    </source>
</evidence>
<dbReference type="InterPro" id="IPR050565">
    <property type="entry name" value="LYPA1-2/EST-like"/>
</dbReference>
<evidence type="ECO:0000313" key="4">
    <source>
        <dbReference type="EMBL" id="AEP10391.1"/>
    </source>
</evidence>
<dbReference type="Proteomes" id="UP000009286">
    <property type="component" value="Chromosome"/>
</dbReference>
<dbReference type="OrthoDB" id="9801763at2"/>
<keyword evidence="2" id="KW-0378">Hydrolase</keyword>
<dbReference type="Gene3D" id="3.40.50.1820">
    <property type="entry name" value="alpha/beta hydrolase"/>
    <property type="match status" value="1"/>
</dbReference>
<protein>
    <submittedName>
        <fullName evidence="4">Phospholipase/Carboxylesterase family protein</fullName>
    </submittedName>
</protein>
<name>G2KQ23_MICAA</name>
<proteinExistence type="inferred from homology"/>
<dbReference type="SUPFAM" id="SSF53474">
    <property type="entry name" value="alpha/beta-Hydrolases"/>
    <property type="match status" value="1"/>
</dbReference>
<dbReference type="AlphaFoldDB" id="G2KQ23"/>
<dbReference type="STRING" id="856793.MICA_2084"/>
<dbReference type="HOGENOM" id="CLU_1155375_0_0_5"/>
<sequence length="240" mass="25587">MNGADLEYVAHGPKSGQAKKLVVLLHGYGRNAKYMDKMALAVCALIPDALVVAPHGPEQLVVPHGIGKHNGDVLHIPQEVLAGNDGNDPAMLRQWFAIDGDLKTLYPRMVNIARVMNEFIDAQRDLLGLSDADVALMGFSQGGGVALFTGFTRGAELGALVGHSCIFFHDPAMTATPQTLMIHGDNDPEFGVAAYLAAFNAVSAYTKGRATHRVVPGLGHYTSTASRAVIADFIRDQLCP</sequence>
<comment type="similarity">
    <text evidence="1">Belongs to the AB hydrolase superfamily. AB hydrolase 2 family.</text>
</comment>
<dbReference type="PANTHER" id="PTHR10655">
    <property type="entry name" value="LYSOPHOSPHOLIPASE-RELATED"/>
    <property type="match status" value="1"/>
</dbReference>
<gene>
    <name evidence="4" type="ordered locus">MICA_2084</name>
</gene>
<accession>G2KQ23</accession>
<feature type="domain" description="Phospholipase/carboxylesterase/thioesterase" evidence="3">
    <location>
        <begin position="92"/>
        <end position="235"/>
    </location>
</feature>
<keyword evidence="5" id="KW-1185">Reference proteome</keyword>
<dbReference type="eggNOG" id="COG0400">
    <property type="taxonomic scope" value="Bacteria"/>
</dbReference>
<reference evidence="4 5" key="1">
    <citation type="journal article" date="2011" name="BMC Genomics">
        <title>Genomic insights into an obligate epibiotic bacterial predator: Micavibrio aeruginosavorus ARL-13.</title>
        <authorList>
            <person name="Wang Z."/>
            <person name="Kadouri D."/>
            <person name="Wu M."/>
        </authorList>
    </citation>
    <scope>NUCLEOTIDE SEQUENCE [LARGE SCALE GENOMIC DNA]</scope>
    <source>
        <strain evidence="4 5">ARL-13</strain>
    </source>
</reference>
<dbReference type="PANTHER" id="PTHR10655:SF17">
    <property type="entry name" value="LYSOPHOSPHOLIPASE-LIKE PROTEIN 1"/>
    <property type="match status" value="1"/>
</dbReference>
<dbReference type="Pfam" id="PF02230">
    <property type="entry name" value="Abhydrolase_2"/>
    <property type="match status" value="2"/>
</dbReference>
<evidence type="ECO:0000256" key="1">
    <source>
        <dbReference type="ARBA" id="ARBA00006499"/>
    </source>
</evidence>